<gene>
    <name evidence="9" type="ORF">FHR24_001232</name>
</gene>
<evidence type="ECO:0000259" key="8">
    <source>
        <dbReference type="Pfam" id="PF01694"/>
    </source>
</evidence>
<dbReference type="InterPro" id="IPR035952">
    <property type="entry name" value="Rhomboid-like_sf"/>
</dbReference>
<keyword evidence="3 7" id="KW-0812">Transmembrane</keyword>
<feature type="transmembrane region" description="Helical" evidence="7">
    <location>
        <begin position="44"/>
        <end position="66"/>
    </location>
</feature>
<evidence type="ECO:0000313" key="9">
    <source>
        <dbReference type="EMBL" id="NIJ44793.1"/>
    </source>
</evidence>
<organism evidence="9 10">
    <name type="scientific">Wenyingzhuangia heitensis</name>
    <dbReference type="NCBI Taxonomy" id="1487859"/>
    <lineage>
        <taxon>Bacteria</taxon>
        <taxon>Pseudomonadati</taxon>
        <taxon>Bacteroidota</taxon>
        <taxon>Flavobacteriia</taxon>
        <taxon>Flavobacteriales</taxon>
        <taxon>Flavobacteriaceae</taxon>
        <taxon>Wenyingzhuangia</taxon>
    </lineage>
</organism>
<evidence type="ECO:0000256" key="3">
    <source>
        <dbReference type="ARBA" id="ARBA00022692"/>
    </source>
</evidence>
<dbReference type="PANTHER" id="PTHR43731">
    <property type="entry name" value="RHOMBOID PROTEASE"/>
    <property type="match status" value="1"/>
</dbReference>
<evidence type="ECO:0000256" key="5">
    <source>
        <dbReference type="ARBA" id="ARBA00022989"/>
    </source>
</evidence>
<feature type="transmembrane region" description="Helical" evidence="7">
    <location>
        <begin position="6"/>
        <end position="24"/>
    </location>
</feature>
<accession>A0ABX0U9A2</accession>
<dbReference type="GO" id="GO:0006508">
    <property type="term" value="P:proteolysis"/>
    <property type="evidence" value="ECO:0007669"/>
    <property type="project" value="UniProtKB-KW"/>
</dbReference>
<proteinExistence type="inferred from homology"/>
<dbReference type="Gene3D" id="1.20.1540.10">
    <property type="entry name" value="Rhomboid-like"/>
    <property type="match status" value="1"/>
</dbReference>
<dbReference type="RefSeq" id="WP_167185461.1">
    <property type="nucleotide sequence ID" value="NZ_JAASQL010000001.1"/>
</dbReference>
<evidence type="ECO:0000256" key="2">
    <source>
        <dbReference type="ARBA" id="ARBA00009045"/>
    </source>
</evidence>
<evidence type="ECO:0000313" key="10">
    <source>
        <dbReference type="Proteomes" id="UP000745859"/>
    </source>
</evidence>
<sequence length="214" mass="23804">MKFISIALIVANVLFSIQGFKDLVFFNKYKFSVLAVQRGEKYRLFSSGFLHADYMHLGFNMFALYLFSETVLNYFSPLQYLIIYGLSLLAGNYLSLLIHKSESYYTAVGASGAVTGIVYASIVLFPDMSLYIFPLPIAIKGYVFGIGYLFYSIYGMKNQVGNIGHTAHLGGAVAGYVLSIVFMPSVLQVHSLQTLLLAVPIVVLIVLQKKNLFQ</sequence>
<feature type="transmembrane region" description="Helical" evidence="7">
    <location>
        <begin position="163"/>
        <end position="183"/>
    </location>
</feature>
<feature type="transmembrane region" description="Helical" evidence="7">
    <location>
        <begin position="104"/>
        <end position="125"/>
    </location>
</feature>
<dbReference type="PANTHER" id="PTHR43731:SF14">
    <property type="entry name" value="PRESENILIN-ASSOCIATED RHOMBOID-LIKE PROTEIN, MITOCHONDRIAL"/>
    <property type="match status" value="1"/>
</dbReference>
<dbReference type="InterPro" id="IPR022764">
    <property type="entry name" value="Peptidase_S54_rhomboid_dom"/>
</dbReference>
<comment type="caution">
    <text evidence="9">The sequence shown here is derived from an EMBL/GenBank/DDBJ whole genome shotgun (WGS) entry which is preliminary data.</text>
</comment>
<name>A0ABX0U9A2_9FLAO</name>
<evidence type="ECO:0000256" key="7">
    <source>
        <dbReference type="SAM" id="Phobius"/>
    </source>
</evidence>
<reference evidence="9 10" key="1">
    <citation type="submission" date="2020-03" db="EMBL/GenBank/DDBJ databases">
        <title>Genomic Encyclopedia of Type Strains, Phase IV (KMG-IV): sequencing the most valuable type-strain genomes for metagenomic binning, comparative biology and taxonomic classification.</title>
        <authorList>
            <person name="Goeker M."/>
        </authorList>
    </citation>
    <scope>NUCLEOTIDE SEQUENCE [LARGE SCALE GENOMIC DNA]</scope>
    <source>
        <strain evidence="9 10">DSM 101599</strain>
    </source>
</reference>
<keyword evidence="9" id="KW-0645">Protease</keyword>
<dbReference type="Pfam" id="PF01694">
    <property type="entry name" value="Rhomboid"/>
    <property type="match status" value="1"/>
</dbReference>
<dbReference type="SUPFAM" id="SSF144091">
    <property type="entry name" value="Rhomboid-like"/>
    <property type="match status" value="1"/>
</dbReference>
<keyword evidence="4" id="KW-0378">Hydrolase</keyword>
<feature type="transmembrane region" description="Helical" evidence="7">
    <location>
        <begin position="189"/>
        <end position="207"/>
    </location>
</feature>
<evidence type="ECO:0000256" key="1">
    <source>
        <dbReference type="ARBA" id="ARBA00004141"/>
    </source>
</evidence>
<keyword evidence="6 7" id="KW-0472">Membrane</keyword>
<evidence type="ECO:0000256" key="4">
    <source>
        <dbReference type="ARBA" id="ARBA00022801"/>
    </source>
</evidence>
<dbReference type="GO" id="GO:0008233">
    <property type="term" value="F:peptidase activity"/>
    <property type="evidence" value="ECO:0007669"/>
    <property type="project" value="UniProtKB-KW"/>
</dbReference>
<feature type="transmembrane region" description="Helical" evidence="7">
    <location>
        <begin position="78"/>
        <end position="97"/>
    </location>
</feature>
<dbReference type="EMBL" id="JAASQL010000001">
    <property type="protein sequence ID" value="NIJ44793.1"/>
    <property type="molecule type" value="Genomic_DNA"/>
</dbReference>
<protein>
    <submittedName>
        <fullName evidence="9">Membrane associated rhomboid family serine protease</fullName>
    </submittedName>
</protein>
<keyword evidence="10" id="KW-1185">Reference proteome</keyword>
<comment type="similarity">
    <text evidence="2">Belongs to the peptidase S54 family.</text>
</comment>
<keyword evidence="5 7" id="KW-1133">Transmembrane helix</keyword>
<dbReference type="InterPro" id="IPR050925">
    <property type="entry name" value="Rhomboid_protease_S54"/>
</dbReference>
<comment type="subcellular location">
    <subcellularLocation>
        <location evidence="1">Membrane</location>
        <topology evidence="1">Multi-pass membrane protein</topology>
    </subcellularLocation>
</comment>
<feature type="domain" description="Peptidase S54 rhomboid" evidence="8">
    <location>
        <begin position="39"/>
        <end position="183"/>
    </location>
</feature>
<dbReference type="Proteomes" id="UP000745859">
    <property type="component" value="Unassembled WGS sequence"/>
</dbReference>
<evidence type="ECO:0000256" key="6">
    <source>
        <dbReference type="ARBA" id="ARBA00023136"/>
    </source>
</evidence>
<feature type="transmembrane region" description="Helical" evidence="7">
    <location>
        <begin position="131"/>
        <end position="151"/>
    </location>
</feature>